<keyword evidence="1" id="KW-0175">Coiled coil</keyword>
<sequence>MKSVKEMKHLRFDSANLEWVYDDFTLGKTISSLQCKLADLQTRARIVENMLNGVIETPLASHMDLYKGLLEFTQDRPLPPRYIKFAERKTCDSLEQKREKLERKKEANDDKGVVAFTPIYYHFCHHAFFRIIN</sequence>
<feature type="coiled-coil region" evidence="1">
    <location>
        <begin position="84"/>
        <end position="111"/>
    </location>
</feature>
<proteinExistence type="predicted"/>
<protein>
    <submittedName>
        <fullName evidence="3">MAK10-like protein</fullName>
    </submittedName>
</protein>
<dbReference type="Proteomes" id="UP000035642">
    <property type="component" value="Unassembled WGS sequence"/>
</dbReference>
<evidence type="ECO:0000313" key="2">
    <source>
        <dbReference type="Proteomes" id="UP000035642"/>
    </source>
</evidence>
<accession>A0A0K0D842</accession>
<dbReference type="WBParaSite" id="ACAC_0000623701-mRNA-1">
    <property type="protein sequence ID" value="ACAC_0000623701-mRNA-1"/>
    <property type="gene ID" value="ACAC_0000623701"/>
</dbReference>
<dbReference type="STRING" id="6313.A0A0K0D842"/>
<dbReference type="AlphaFoldDB" id="A0A0K0D842"/>
<reference evidence="3" key="2">
    <citation type="submission" date="2017-02" db="UniProtKB">
        <authorList>
            <consortium name="WormBaseParasite"/>
        </authorList>
    </citation>
    <scope>IDENTIFICATION</scope>
</reference>
<reference evidence="2" key="1">
    <citation type="submission" date="2012-09" db="EMBL/GenBank/DDBJ databases">
        <authorList>
            <person name="Martin A.A."/>
        </authorList>
    </citation>
    <scope>NUCLEOTIDE SEQUENCE</scope>
</reference>
<evidence type="ECO:0000256" key="1">
    <source>
        <dbReference type="SAM" id="Coils"/>
    </source>
</evidence>
<keyword evidence="2" id="KW-1185">Reference proteome</keyword>
<organism evidence="2 3">
    <name type="scientific">Angiostrongylus cantonensis</name>
    <name type="common">Rat lungworm</name>
    <dbReference type="NCBI Taxonomy" id="6313"/>
    <lineage>
        <taxon>Eukaryota</taxon>
        <taxon>Metazoa</taxon>
        <taxon>Ecdysozoa</taxon>
        <taxon>Nematoda</taxon>
        <taxon>Chromadorea</taxon>
        <taxon>Rhabditida</taxon>
        <taxon>Rhabditina</taxon>
        <taxon>Rhabditomorpha</taxon>
        <taxon>Strongyloidea</taxon>
        <taxon>Metastrongylidae</taxon>
        <taxon>Angiostrongylus</taxon>
    </lineage>
</organism>
<evidence type="ECO:0000313" key="3">
    <source>
        <dbReference type="WBParaSite" id="ACAC_0000623701-mRNA-1"/>
    </source>
</evidence>
<name>A0A0K0D842_ANGCA</name>